<gene>
    <name evidence="3" type="primary">LOC116939870</name>
</gene>
<feature type="domain" description="COMM" evidence="1">
    <location>
        <begin position="130"/>
        <end position="199"/>
    </location>
</feature>
<dbReference type="InterPro" id="IPR017920">
    <property type="entry name" value="COMM"/>
</dbReference>
<name>A0AAJ7SSH6_PETMA</name>
<dbReference type="RefSeq" id="XP_032804747.1">
    <property type="nucleotide sequence ID" value="XM_032948856.1"/>
</dbReference>
<evidence type="ECO:0000313" key="3">
    <source>
        <dbReference type="RefSeq" id="XP_032804747.1"/>
    </source>
</evidence>
<keyword evidence="2" id="KW-1185">Reference proteome</keyword>
<dbReference type="CTD" id="54939"/>
<evidence type="ECO:0000313" key="2">
    <source>
        <dbReference type="Proteomes" id="UP001318040"/>
    </source>
</evidence>
<dbReference type="PANTHER" id="PTHR16231">
    <property type="entry name" value="COMM DOMAIN-CONTAINING PROTEIN 4-8 FAMILY MEMBER"/>
    <property type="match status" value="1"/>
</dbReference>
<dbReference type="AlphaFoldDB" id="A0AAJ7SSH6"/>
<reference evidence="3" key="1">
    <citation type="submission" date="2025-08" db="UniProtKB">
        <authorList>
            <consortium name="RefSeq"/>
        </authorList>
    </citation>
    <scope>IDENTIFICATION</scope>
    <source>
        <tissue evidence="3">Sperm</tissue>
    </source>
</reference>
<proteinExistence type="predicted"/>
<sequence length="199" mass="22132">MRFRFTGDRDCPDWVLAEISTLTKLTSVKMKLLCVQMIKDLLGEPINYQKVTKLTEDAKFESGDVKASLAVLEFVLCSAAKYNVDGNSLSSELQQLGLPKEHASALCKVYEDKQAELQDQLKSQSLRLSRLAGVSWRVDYTLCSSELAEVNEPSVQLRLNIQDGATGVINPIAFTLSDSKLRVLLTELKTAQQQMSELS</sequence>
<dbReference type="Pfam" id="PF07258">
    <property type="entry name" value="COMM_domain"/>
    <property type="match status" value="1"/>
</dbReference>
<evidence type="ECO:0000259" key="1">
    <source>
        <dbReference type="PROSITE" id="PS51269"/>
    </source>
</evidence>
<protein>
    <submittedName>
        <fullName evidence="3">COMM domain-containing protein 4-like isoform X1</fullName>
    </submittedName>
</protein>
<organism evidence="2 3">
    <name type="scientific">Petromyzon marinus</name>
    <name type="common">Sea lamprey</name>
    <dbReference type="NCBI Taxonomy" id="7757"/>
    <lineage>
        <taxon>Eukaryota</taxon>
        <taxon>Metazoa</taxon>
        <taxon>Chordata</taxon>
        <taxon>Craniata</taxon>
        <taxon>Vertebrata</taxon>
        <taxon>Cyclostomata</taxon>
        <taxon>Hyperoartia</taxon>
        <taxon>Petromyzontiformes</taxon>
        <taxon>Petromyzontidae</taxon>
        <taxon>Petromyzon</taxon>
    </lineage>
</organism>
<dbReference type="Pfam" id="PF21672">
    <property type="entry name" value="COMM_HN"/>
    <property type="match status" value="1"/>
</dbReference>
<dbReference type="Proteomes" id="UP001318040">
    <property type="component" value="Chromosome 1"/>
</dbReference>
<dbReference type="KEGG" id="pmrn:116939870"/>
<dbReference type="InterPro" id="IPR047155">
    <property type="entry name" value="COMMD4/6/7/8"/>
</dbReference>
<accession>A0AAJ7SSH6</accession>
<dbReference type="GeneID" id="116939870"/>
<dbReference type="PANTHER" id="PTHR16231:SF4">
    <property type="entry name" value="COMM DOMAIN-CONTAINING PROTEIN 4"/>
    <property type="match status" value="1"/>
</dbReference>
<dbReference type="PROSITE" id="PS51269">
    <property type="entry name" value="COMM"/>
    <property type="match status" value="1"/>
</dbReference>